<feature type="region of interest" description="Disordered" evidence="1">
    <location>
        <begin position="1"/>
        <end position="29"/>
    </location>
</feature>
<dbReference type="Proteomes" id="UP001139068">
    <property type="component" value="Unassembled WGS sequence"/>
</dbReference>
<gene>
    <name evidence="2" type="ORF">K9U37_13185</name>
</gene>
<sequence>MTVDYDAPRRTQAEPEEESLEDLAGRRNDPTTAVIDVDEAEAADSFELPGADLSDEELTVRVIPKQADEFTCTSCFLVHHRSRLADPAQLICTDCA</sequence>
<organism evidence="2 3">
    <name type="scientific">Candidatus Mycolicibacterium alkanivorans</name>
    <dbReference type="NCBI Taxonomy" id="2954114"/>
    <lineage>
        <taxon>Bacteria</taxon>
        <taxon>Bacillati</taxon>
        <taxon>Actinomycetota</taxon>
        <taxon>Actinomycetes</taxon>
        <taxon>Mycobacteriales</taxon>
        <taxon>Mycobacteriaceae</taxon>
        <taxon>Mycolicibacterium</taxon>
    </lineage>
</organism>
<evidence type="ECO:0000256" key="1">
    <source>
        <dbReference type="SAM" id="MobiDB-lite"/>
    </source>
</evidence>
<protein>
    <submittedName>
        <fullName evidence="2">DUF4193 domain-containing protein</fullName>
    </submittedName>
</protein>
<accession>A0ABS9YX51</accession>
<evidence type="ECO:0000313" key="2">
    <source>
        <dbReference type="EMBL" id="MCI4675780.1"/>
    </source>
</evidence>
<evidence type="ECO:0000313" key="3">
    <source>
        <dbReference type="Proteomes" id="UP001139068"/>
    </source>
</evidence>
<dbReference type="RefSeq" id="WP_243072056.1">
    <property type="nucleotide sequence ID" value="NZ_JAIVFL010000001.1"/>
</dbReference>
<dbReference type="Pfam" id="PF13834">
    <property type="entry name" value="DUF4193"/>
    <property type="match status" value="1"/>
</dbReference>
<dbReference type="EMBL" id="JAIVFL010000001">
    <property type="protein sequence ID" value="MCI4675780.1"/>
    <property type="molecule type" value="Genomic_DNA"/>
</dbReference>
<reference evidence="2" key="1">
    <citation type="journal article" date="2022" name="ISME J.">
        <title>Identification of active gaseous-alkane degraders at natural gas seeps.</title>
        <authorList>
            <person name="Farhan Ul Haque M."/>
            <person name="Hernandez M."/>
            <person name="Crombie A.T."/>
            <person name="Murrell J.C."/>
        </authorList>
    </citation>
    <scope>NUCLEOTIDE SEQUENCE</scope>
    <source>
        <strain evidence="2">ANDR5</strain>
    </source>
</reference>
<dbReference type="InterPro" id="IPR025242">
    <property type="entry name" value="DUF4193"/>
</dbReference>
<feature type="compositionally biased region" description="Basic and acidic residues" evidence="1">
    <location>
        <begin position="1"/>
        <end position="13"/>
    </location>
</feature>
<keyword evidence="3" id="KW-1185">Reference proteome</keyword>
<comment type="caution">
    <text evidence="2">The sequence shown here is derived from an EMBL/GenBank/DDBJ whole genome shotgun (WGS) entry which is preliminary data.</text>
</comment>
<name>A0ABS9YX51_9MYCO</name>
<proteinExistence type="predicted"/>